<organism evidence="3">
    <name type="scientific">Dunaliella tertiolecta</name>
    <name type="common">Green alga</name>
    <dbReference type="NCBI Taxonomy" id="3047"/>
    <lineage>
        <taxon>Eukaryota</taxon>
        <taxon>Viridiplantae</taxon>
        <taxon>Chlorophyta</taxon>
        <taxon>core chlorophytes</taxon>
        <taxon>Chlorophyceae</taxon>
        <taxon>CS clade</taxon>
        <taxon>Chlamydomonadales</taxon>
        <taxon>Dunaliellaceae</taxon>
        <taxon>Dunaliella</taxon>
    </lineage>
</organism>
<feature type="region of interest" description="Disordered" evidence="1">
    <location>
        <begin position="345"/>
        <end position="379"/>
    </location>
</feature>
<keyword evidence="2" id="KW-0472">Membrane</keyword>
<keyword evidence="2" id="KW-1133">Transmembrane helix</keyword>
<sequence length="443" mass="49114">MAGRLSVCCLATFEPFLTWVWGCLIGAGLGLWHYFVLEAKESTEEAVQALRVQEEQDYKEIRTAALVTTIVMAAFTGFAMIMSVIRTRIALGTKKGEFPHRLSTFYMVCMYPILSVLCLCLVWLVLLLMGVTVWMAALAFYDQGAKYFLQSSFENQLSTLQEQGPAMTSLVQSWDNVKGTASAAVTSAIGPGIESVRTVLDASDDQCPEFCINLAAFGSNNKNSLFKEGEDGSCLCSFTRFEEGREYAKRGWQEELPFVLLGLGLSWIGMTLLTIEMSAHISRTWCERSSSPAAHIEAEGAKWLNSDTKGALAENKMASYNMSTGSQPAPINPLSWIAGANLDRKQQQGLRSSPTAADADAEAEAVYEHQRQQQEQEHLNSAHHSNYYQGQPFQASTQPLEQPWEHSQPADSRTPSNFYDQVHYGAYDPSLYHAQEDPPGYAR</sequence>
<feature type="region of interest" description="Disordered" evidence="1">
    <location>
        <begin position="394"/>
        <end position="422"/>
    </location>
</feature>
<evidence type="ECO:0000256" key="2">
    <source>
        <dbReference type="SAM" id="Phobius"/>
    </source>
</evidence>
<name>A0A7S3QY42_DUNTE</name>
<feature type="transmembrane region" description="Helical" evidence="2">
    <location>
        <begin position="256"/>
        <end position="275"/>
    </location>
</feature>
<keyword evidence="2" id="KW-0812">Transmembrane</keyword>
<evidence type="ECO:0000256" key="1">
    <source>
        <dbReference type="SAM" id="MobiDB-lite"/>
    </source>
</evidence>
<feature type="compositionally biased region" description="Basic and acidic residues" evidence="1">
    <location>
        <begin position="366"/>
        <end position="379"/>
    </location>
</feature>
<dbReference type="EMBL" id="HBIP01019036">
    <property type="protein sequence ID" value="CAE0496209.1"/>
    <property type="molecule type" value="Transcribed_RNA"/>
</dbReference>
<reference evidence="3" key="1">
    <citation type="submission" date="2021-01" db="EMBL/GenBank/DDBJ databases">
        <authorList>
            <person name="Corre E."/>
            <person name="Pelletier E."/>
            <person name="Niang G."/>
            <person name="Scheremetjew M."/>
            <person name="Finn R."/>
            <person name="Kale V."/>
            <person name="Holt S."/>
            <person name="Cochrane G."/>
            <person name="Meng A."/>
            <person name="Brown T."/>
            <person name="Cohen L."/>
        </authorList>
    </citation>
    <scope>NUCLEOTIDE SEQUENCE</scope>
    <source>
        <strain evidence="3">CCMP1320</strain>
    </source>
</reference>
<dbReference type="AlphaFoldDB" id="A0A7S3QY42"/>
<proteinExistence type="predicted"/>
<accession>A0A7S3QY42</accession>
<feature type="transmembrane region" description="Helical" evidence="2">
    <location>
        <begin position="105"/>
        <end position="137"/>
    </location>
</feature>
<feature type="transmembrane region" description="Helical" evidence="2">
    <location>
        <begin position="16"/>
        <end position="35"/>
    </location>
</feature>
<gene>
    <name evidence="3" type="ORF">DTER00134_LOCUS11282</name>
</gene>
<feature type="compositionally biased region" description="Polar residues" evidence="1">
    <location>
        <begin position="409"/>
        <end position="419"/>
    </location>
</feature>
<evidence type="ECO:0000313" key="3">
    <source>
        <dbReference type="EMBL" id="CAE0496209.1"/>
    </source>
</evidence>
<feature type="transmembrane region" description="Helical" evidence="2">
    <location>
        <begin position="64"/>
        <end position="85"/>
    </location>
</feature>
<protein>
    <submittedName>
        <fullName evidence="3">Uncharacterized protein</fullName>
    </submittedName>
</protein>